<dbReference type="PROSITE" id="PS51352">
    <property type="entry name" value="THIOREDOXIN_2"/>
    <property type="match status" value="1"/>
</dbReference>
<dbReference type="EMBL" id="FXAW01000003">
    <property type="protein sequence ID" value="SMG27693.1"/>
    <property type="molecule type" value="Genomic_DNA"/>
</dbReference>
<dbReference type="CDD" id="cd02966">
    <property type="entry name" value="TlpA_like_family"/>
    <property type="match status" value="1"/>
</dbReference>
<gene>
    <name evidence="2" type="ORF">SAMN05661096_01646</name>
</gene>
<evidence type="ECO:0000313" key="3">
    <source>
        <dbReference type="Proteomes" id="UP000193804"/>
    </source>
</evidence>
<sequence>MLKKILTVFLFVSSFVSIEILAQGGELKIIKVPELERIMQESDTESLKVINFWATWCKPCIKELPYFVNAEEKFPKVDFIYMSIDFSENASKAEKFALKKGINPDGLYLIDDVDYNSWIDKVSPEWSGAIPATLIIKDGNKYFYEKEFHEGELEELILQTLN</sequence>
<accession>A0A1X7JI04</accession>
<evidence type="ECO:0000313" key="2">
    <source>
        <dbReference type="EMBL" id="SMG27693.1"/>
    </source>
</evidence>
<evidence type="ECO:0000259" key="1">
    <source>
        <dbReference type="PROSITE" id="PS51352"/>
    </source>
</evidence>
<dbReference type="AlphaFoldDB" id="A0A1X7JI04"/>
<protein>
    <submittedName>
        <fullName evidence="2">Thioredoxin</fullName>
    </submittedName>
</protein>
<dbReference type="STRING" id="1028.SAMN05661096_01646"/>
<dbReference type="Pfam" id="PF00085">
    <property type="entry name" value="Thioredoxin"/>
    <property type="match status" value="1"/>
</dbReference>
<reference evidence="3" key="1">
    <citation type="submission" date="2017-04" db="EMBL/GenBank/DDBJ databases">
        <authorList>
            <person name="Varghese N."/>
            <person name="Submissions S."/>
        </authorList>
    </citation>
    <scope>NUCLEOTIDE SEQUENCE [LARGE SCALE GENOMIC DNA]</scope>
    <source>
        <strain evidence="3">DSM 4125</strain>
    </source>
</reference>
<dbReference type="InterPro" id="IPR036249">
    <property type="entry name" value="Thioredoxin-like_sf"/>
</dbReference>
<dbReference type="PANTHER" id="PTHR42852:SF17">
    <property type="entry name" value="THIOREDOXIN-LIKE PROTEIN HI_1115"/>
    <property type="match status" value="1"/>
</dbReference>
<dbReference type="Proteomes" id="UP000193804">
    <property type="component" value="Unassembled WGS sequence"/>
</dbReference>
<dbReference type="PANTHER" id="PTHR42852">
    <property type="entry name" value="THIOL:DISULFIDE INTERCHANGE PROTEIN DSBE"/>
    <property type="match status" value="1"/>
</dbReference>
<dbReference type="InterPro" id="IPR013766">
    <property type="entry name" value="Thioredoxin_domain"/>
</dbReference>
<proteinExistence type="predicted"/>
<feature type="domain" description="Thioredoxin" evidence="1">
    <location>
        <begin position="9"/>
        <end position="162"/>
    </location>
</feature>
<dbReference type="Gene3D" id="3.40.30.10">
    <property type="entry name" value="Glutaredoxin"/>
    <property type="match status" value="1"/>
</dbReference>
<dbReference type="SUPFAM" id="SSF52833">
    <property type="entry name" value="Thioredoxin-like"/>
    <property type="match status" value="1"/>
</dbReference>
<name>A0A1X7JI04_9BACT</name>
<keyword evidence="3" id="KW-1185">Reference proteome</keyword>
<dbReference type="InterPro" id="IPR050553">
    <property type="entry name" value="Thioredoxin_ResA/DsbE_sf"/>
</dbReference>
<dbReference type="RefSeq" id="WP_085516580.1">
    <property type="nucleotide sequence ID" value="NZ_FXAW01000003.1"/>
</dbReference>
<organism evidence="2 3">
    <name type="scientific">Marivirga sericea</name>
    <dbReference type="NCBI Taxonomy" id="1028"/>
    <lineage>
        <taxon>Bacteria</taxon>
        <taxon>Pseudomonadati</taxon>
        <taxon>Bacteroidota</taxon>
        <taxon>Cytophagia</taxon>
        <taxon>Cytophagales</taxon>
        <taxon>Marivirgaceae</taxon>
        <taxon>Marivirga</taxon>
    </lineage>
</organism>
<dbReference type="OrthoDB" id="6399635at2"/>